<accession>A0ABS4IMP9</accession>
<organism evidence="3 4">
    <name type="scientific">Paenibacillus eucommiae</name>
    <dbReference type="NCBI Taxonomy" id="1355755"/>
    <lineage>
        <taxon>Bacteria</taxon>
        <taxon>Bacillati</taxon>
        <taxon>Bacillota</taxon>
        <taxon>Bacilli</taxon>
        <taxon>Bacillales</taxon>
        <taxon>Paenibacillaceae</taxon>
        <taxon>Paenibacillus</taxon>
    </lineage>
</organism>
<dbReference type="PROSITE" id="PS50887">
    <property type="entry name" value="GGDEF"/>
    <property type="match status" value="1"/>
</dbReference>
<evidence type="ECO:0000313" key="3">
    <source>
        <dbReference type="EMBL" id="MBP1988853.1"/>
    </source>
</evidence>
<keyword evidence="1" id="KW-0812">Transmembrane</keyword>
<dbReference type="SMART" id="SM00267">
    <property type="entry name" value="GGDEF"/>
    <property type="match status" value="1"/>
</dbReference>
<dbReference type="InterPro" id="IPR050469">
    <property type="entry name" value="Diguanylate_Cyclase"/>
</dbReference>
<comment type="caution">
    <text evidence="3">The sequence shown here is derived from an EMBL/GenBank/DDBJ whole genome shotgun (WGS) entry which is preliminary data.</text>
</comment>
<keyword evidence="1" id="KW-0472">Membrane</keyword>
<dbReference type="CDD" id="cd01949">
    <property type="entry name" value="GGDEF"/>
    <property type="match status" value="1"/>
</dbReference>
<dbReference type="InterPro" id="IPR000160">
    <property type="entry name" value="GGDEF_dom"/>
</dbReference>
<reference evidence="3 4" key="1">
    <citation type="submission" date="2021-03" db="EMBL/GenBank/DDBJ databases">
        <title>Genomic Encyclopedia of Type Strains, Phase IV (KMG-IV): sequencing the most valuable type-strain genomes for metagenomic binning, comparative biology and taxonomic classification.</title>
        <authorList>
            <person name="Goeker M."/>
        </authorList>
    </citation>
    <scope>NUCLEOTIDE SEQUENCE [LARGE SCALE GENOMIC DNA]</scope>
    <source>
        <strain evidence="3 4">DSM 26048</strain>
    </source>
</reference>
<dbReference type="PANTHER" id="PTHR45138">
    <property type="entry name" value="REGULATORY COMPONENTS OF SENSORY TRANSDUCTION SYSTEM"/>
    <property type="match status" value="1"/>
</dbReference>
<dbReference type="EMBL" id="JAGGLB010000001">
    <property type="protein sequence ID" value="MBP1988853.1"/>
    <property type="molecule type" value="Genomic_DNA"/>
</dbReference>
<evidence type="ECO:0000259" key="2">
    <source>
        <dbReference type="PROSITE" id="PS50887"/>
    </source>
</evidence>
<dbReference type="InterPro" id="IPR043128">
    <property type="entry name" value="Rev_trsase/Diguanyl_cyclase"/>
</dbReference>
<dbReference type="Gene3D" id="3.30.70.270">
    <property type="match status" value="1"/>
</dbReference>
<name>A0ABS4IMP9_9BACL</name>
<feature type="transmembrane region" description="Helical" evidence="1">
    <location>
        <begin position="55"/>
        <end position="77"/>
    </location>
</feature>
<dbReference type="NCBIfam" id="TIGR00254">
    <property type="entry name" value="GGDEF"/>
    <property type="match status" value="1"/>
</dbReference>
<dbReference type="Proteomes" id="UP001519287">
    <property type="component" value="Unassembled WGS sequence"/>
</dbReference>
<feature type="transmembrane region" description="Helical" evidence="1">
    <location>
        <begin position="84"/>
        <end position="103"/>
    </location>
</feature>
<keyword evidence="1" id="KW-1133">Transmembrane helix</keyword>
<feature type="domain" description="GGDEF" evidence="2">
    <location>
        <begin position="238"/>
        <end position="369"/>
    </location>
</feature>
<evidence type="ECO:0000256" key="1">
    <source>
        <dbReference type="SAM" id="Phobius"/>
    </source>
</evidence>
<keyword evidence="4" id="KW-1185">Reference proteome</keyword>
<evidence type="ECO:0000313" key="4">
    <source>
        <dbReference type="Proteomes" id="UP001519287"/>
    </source>
</evidence>
<dbReference type="PANTHER" id="PTHR45138:SF24">
    <property type="entry name" value="DIGUANYLATE CYCLASE DGCC-RELATED"/>
    <property type="match status" value="1"/>
</dbReference>
<protein>
    <submittedName>
        <fullName evidence="3">Diguanylate cyclase (GGDEF)-like protein</fullName>
    </submittedName>
</protein>
<dbReference type="SUPFAM" id="SSF55073">
    <property type="entry name" value="Nucleotide cyclase"/>
    <property type="match status" value="1"/>
</dbReference>
<sequence length="373" mass="42730">MKMRSFPSPSYAQLQRQTKWIKWFMRTYWIVIAVHFAAQLLSFLLLPYPSDAHNFYYYILLYPTILMSAVTVLAQYIQHVSVKYSFYALFIAGTIISMYIIHLNMDIRIIPATILLPIVASTVFFRINLTLFTAGLQIIAFGILYKWDHLFRLYLNDFDLIAIPIFIIICTLVASIIIISGRELVNDLEATMIAKQELIAQNTMMSKLAKTDALTSLFNHISFHEFYEKALVHAEKGTPFHLALIDIDNFKKINDTYGHRTGDIVLSKVAQLIRDNMSPADIAARYGGEEFAVLLFEQTFEEAYKLMENMRKKIAQTSHEELGNRSVTVSIGLKSYSPNDTKVSLFEDVDALLYAAKRSSKNKTVTPFHPAQY</sequence>
<feature type="transmembrane region" description="Helical" evidence="1">
    <location>
        <begin position="28"/>
        <end position="49"/>
    </location>
</feature>
<dbReference type="InterPro" id="IPR029787">
    <property type="entry name" value="Nucleotide_cyclase"/>
</dbReference>
<gene>
    <name evidence="3" type="ORF">J2Z66_000448</name>
</gene>
<proteinExistence type="predicted"/>
<feature type="transmembrane region" description="Helical" evidence="1">
    <location>
        <begin position="123"/>
        <end position="145"/>
    </location>
</feature>
<dbReference type="Pfam" id="PF00990">
    <property type="entry name" value="GGDEF"/>
    <property type="match status" value="1"/>
</dbReference>
<feature type="transmembrane region" description="Helical" evidence="1">
    <location>
        <begin position="157"/>
        <end position="179"/>
    </location>
</feature>